<gene>
    <name evidence="1" type="ORF">E3N84_03580</name>
</gene>
<dbReference type="AlphaFoldDB" id="A0A4R8V9L8"/>
<keyword evidence="2" id="KW-1185">Reference proteome</keyword>
<name>A0A4R8V9L8_9MICO</name>
<dbReference type="RefSeq" id="WP_104095095.1">
    <property type="nucleotide sequence ID" value="NZ_JACHBP010000001.1"/>
</dbReference>
<dbReference type="Proteomes" id="UP000298488">
    <property type="component" value="Unassembled WGS sequence"/>
</dbReference>
<evidence type="ECO:0000313" key="2">
    <source>
        <dbReference type="Proteomes" id="UP000298488"/>
    </source>
</evidence>
<protein>
    <submittedName>
        <fullName evidence="1">Uncharacterized protein</fullName>
    </submittedName>
</protein>
<dbReference type="EMBL" id="SOFI01000003">
    <property type="protein sequence ID" value="TFB79215.1"/>
    <property type="molecule type" value="Genomic_DNA"/>
</dbReference>
<proteinExistence type="predicted"/>
<evidence type="ECO:0000313" key="1">
    <source>
        <dbReference type="EMBL" id="TFB79215.1"/>
    </source>
</evidence>
<sequence>MIDYIINGLPVHVLLVHLVVIVVPLAGLCLLLSAFWPVARRRLGIVTPLVALVALIAVPFTTAAGEWLQARVGATPLIERHASLGPLLLPWVIAVFVVAAAIWIWYRIDPGWPRALRLAAILTLDVAAVVTAIGSVVLVVLIGESGAAAVWTGSFL</sequence>
<comment type="caution">
    <text evidence="1">The sequence shown here is derived from an EMBL/GenBank/DDBJ whole genome shotgun (WGS) entry which is preliminary data.</text>
</comment>
<accession>A0A4R8V9L8</accession>
<reference evidence="1 2" key="1">
    <citation type="submission" date="2019-03" db="EMBL/GenBank/DDBJ databases">
        <title>Genomics of glacier-inhabiting Cryobacterium strains.</title>
        <authorList>
            <person name="Liu Q."/>
            <person name="Xin Y.-H."/>
        </authorList>
    </citation>
    <scope>NUCLEOTIDE SEQUENCE [LARGE SCALE GENOMIC DNA]</scope>
    <source>
        <strain evidence="1 2">CGMCC 1.10440</strain>
    </source>
</reference>
<dbReference type="OrthoDB" id="4864772at2"/>
<organism evidence="1 2">
    <name type="scientific">Terrimesophilobacter mesophilus</name>
    <dbReference type="NCBI Taxonomy" id="433647"/>
    <lineage>
        <taxon>Bacteria</taxon>
        <taxon>Bacillati</taxon>
        <taxon>Actinomycetota</taxon>
        <taxon>Actinomycetes</taxon>
        <taxon>Micrococcales</taxon>
        <taxon>Microbacteriaceae</taxon>
        <taxon>Terrimesophilobacter</taxon>
    </lineage>
</organism>